<dbReference type="EMBL" id="CR382125">
    <property type="protein sequence ID" value="CAG99176.1"/>
    <property type="molecule type" value="Genomic_DNA"/>
</dbReference>
<dbReference type="GO" id="GO:0003700">
    <property type="term" value="F:DNA-binding transcription factor activity"/>
    <property type="evidence" value="ECO:0007669"/>
    <property type="project" value="InterPro"/>
</dbReference>
<dbReference type="GO" id="GO:0032993">
    <property type="term" value="C:protein-DNA complex"/>
    <property type="evidence" value="ECO:0007669"/>
    <property type="project" value="UniProtKB-ARBA"/>
</dbReference>
<feature type="domain" description="HSF-type DNA-binding" evidence="12">
    <location>
        <begin position="84"/>
        <end position="195"/>
    </location>
</feature>
<dbReference type="Pfam" id="PF00447">
    <property type="entry name" value="HSF_DNA-bind"/>
    <property type="match status" value="1"/>
</dbReference>
<feature type="compositionally biased region" description="Low complexity" evidence="11">
    <location>
        <begin position="722"/>
        <end position="732"/>
    </location>
</feature>
<dbReference type="PANTHER" id="PTHR10015">
    <property type="entry name" value="HEAT SHOCK TRANSCRIPTION FACTOR"/>
    <property type="match status" value="1"/>
</dbReference>
<evidence type="ECO:0000256" key="10">
    <source>
        <dbReference type="RuleBase" id="RU004020"/>
    </source>
</evidence>
<evidence type="ECO:0000256" key="1">
    <source>
        <dbReference type="ARBA" id="ARBA00004123"/>
    </source>
</evidence>
<dbReference type="GO" id="GO:0043565">
    <property type="term" value="F:sequence-specific DNA binding"/>
    <property type="evidence" value="ECO:0007669"/>
    <property type="project" value="InterPro"/>
</dbReference>
<dbReference type="InParanoid" id="Q6CPQ0"/>
<feature type="region of interest" description="Disordered" evidence="11">
    <location>
        <begin position="1"/>
        <end position="85"/>
    </location>
</feature>
<keyword evidence="4" id="KW-0804">Transcription</keyword>
<feature type="compositionally biased region" description="Polar residues" evidence="11">
    <location>
        <begin position="739"/>
        <end position="760"/>
    </location>
</feature>
<feature type="compositionally biased region" description="Low complexity" evidence="11">
    <location>
        <begin position="537"/>
        <end position="589"/>
    </location>
</feature>
<comment type="function">
    <text evidence="6">DNA-binding transcription factor that specifically binds heat shock promoter elements (HSE) and activates transcription.</text>
</comment>
<keyword evidence="5" id="KW-0539">Nucleus</keyword>
<dbReference type="PANTHER" id="PTHR10015:SF396">
    <property type="entry name" value="FLOCCULATION SUPPRESSION PROTEIN"/>
    <property type="match status" value="1"/>
</dbReference>
<evidence type="ECO:0000313" key="14">
    <source>
        <dbReference type="Proteomes" id="UP000000598"/>
    </source>
</evidence>
<dbReference type="InterPro" id="IPR036390">
    <property type="entry name" value="WH_DNA-bd_sf"/>
</dbReference>
<reference evidence="13 14" key="1">
    <citation type="journal article" date="2004" name="Nature">
        <title>Genome evolution in yeasts.</title>
        <authorList>
            <consortium name="Genolevures"/>
            <person name="Dujon B."/>
            <person name="Sherman D."/>
            <person name="Fischer G."/>
            <person name="Durrens P."/>
            <person name="Casaregola S."/>
            <person name="Lafontaine I."/>
            <person name="de Montigny J."/>
            <person name="Marck C."/>
            <person name="Neuveglise C."/>
            <person name="Talla E."/>
            <person name="Goffard N."/>
            <person name="Frangeul L."/>
            <person name="Aigle M."/>
            <person name="Anthouard V."/>
            <person name="Babour A."/>
            <person name="Barbe V."/>
            <person name="Barnay S."/>
            <person name="Blanchin S."/>
            <person name="Beckerich J.M."/>
            <person name="Beyne E."/>
            <person name="Bleykasten C."/>
            <person name="Boisrame A."/>
            <person name="Boyer J."/>
            <person name="Cattolico L."/>
            <person name="Confanioleri F."/>
            <person name="de Daruvar A."/>
            <person name="Despons L."/>
            <person name="Fabre E."/>
            <person name="Fairhead C."/>
            <person name="Ferry-Dumazet H."/>
            <person name="Groppi A."/>
            <person name="Hantraye F."/>
            <person name="Hennequin C."/>
            <person name="Jauniaux N."/>
            <person name="Joyet P."/>
            <person name="Kachouri R."/>
            <person name="Kerrest A."/>
            <person name="Koszul R."/>
            <person name="Lemaire M."/>
            <person name="Lesur I."/>
            <person name="Ma L."/>
            <person name="Muller H."/>
            <person name="Nicaud J.M."/>
            <person name="Nikolski M."/>
            <person name="Oztas S."/>
            <person name="Ozier-Kalogeropoulos O."/>
            <person name="Pellenz S."/>
            <person name="Potier S."/>
            <person name="Richard G.F."/>
            <person name="Straub M.L."/>
            <person name="Suleau A."/>
            <person name="Swennene D."/>
            <person name="Tekaia F."/>
            <person name="Wesolowski-Louvel M."/>
            <person name="Westhof E."/>
            <person name="Wirth B."/>
            <person name="Zeniou-Meyer M."/>
            <person name="Zivanovic I."/>
            <person name="Bolotin-Fukuhara M."/>
            <person name="Thierry A."/>
            <person name="Bouchier C."/>
            <person name="Caudron B."/>
            <person name="Scarpelli C."/>
            <person name="Gaillardin C."/>
            <person name="Weissenbach J."/>
            <person name="Wincker P."/>
            <person name="Souciet J.L."/>
        </authorList>
    </citation>
    <scope>NUCLEOTIDE SEQUENCE [LARGE SCALE GENOMIC DNA]</scope>
    <source>
        <strain evidence="14">ATCC 8585 / CBS 2359 / DSM 70799 / NBRC 1267 / NRRL Y-1140 / WM37</strain>
    </source>
</reference>
<dbReference type="PRINTS" id="PR00056">
    <property type="entry name" value="HSFDOMAIN"/>
</dbReference>
<evidence type="ECO:0000256" key="9">
    <source>
        <dbReference type="ARBA" id="ARBA00084017"/>
    </source>
</evidence>
<comment type="subunit">
    <text evidence="7">Homotrimer. Homotrimerization increases the affinity of HSF1 to DNA.</text>
</comment>
<feature type="compositionally biased region" description="Basic and acidic residues" evidence="11">
    <location>
        <begin position="13"/>
        <end position="57"/>
    </location>
</feature>
<protein>
    <recommendedName>
        <fullName evidence="8">Heat shock transcription factor</fullName>
    </recommendedName>
    <alternativeName>
        <fullName evidence="9">Heat shock factor protein</fullName>
    </alternativeName>
</protein>
<feature type="compositionally biased region" description="Polar residues" evidence="11">
    <location>
        <begin position="58"/>
        <end position="85"/>
    </location>
</feature>
<feature type="region of interest" description="Disordered" evidence="11">
    <location>
        <begin position="363"/>
        <end position="413"/>
    </location>
</feature>
<dbReference type="PaxDb" id="284590-Q6CPQ0"/>
<dbReference type="eggNOG" id="KOG0627">
    <property type="taxonomic scope" value="Eukaryota"/>
</dbReference>
<dbReference type="AlphaFoldDB" id="Q6CPQ0"/>
<feature type="region of interest" description="Disordered" evidence="11">
    <location>
        <begin position="722"/>
        <end position="770"/>
    </location>
</feature>
<feature type="region of interest" description="Disordered" evidence="11">
    <location>
        <begin position="527"/>
        <end position="589"/>
    </location>
</feature>
<comment type="similarity">
    <text evidence="10">Belongs to the HSF family.</text>
</comment>
<gene>
    <name evidence="13" type="ORF">KLLA0_E03191g</name>
</gene>
<dbReference type="STRING" id="284590.Q6CPQ0"/>
<evidence type="ECO:0000313" key="13">
    <source>
        <dbReference type="EMBL" id="CAG99176.1"/>
    </source>
</evidence>
<feature type="region of interest" description="Disordered" evidence="11">
    <location>
        <begin position="194"/>
        <end position="239"/>
    </location>
</feature>
<keyword evidence="2" id="KW-0805">Transcription regulation</keyword>
<evidence type="ECO:0000256" key="5">
    <source>
        <dbReference type="ARBA" id="ARBA00023242"/>
    </source>
</evidence>
<feature type="compositionally biased region" description="Basic and acidic residues" evidence="11">
    <location>
        <begin position="401"/>
        <end position="411"/>
    </location>
</feature>
<proteinExistence type="inferred from homology"/>
<feature type="region of interest" description="Disordered" evidence="11">
    <location>
        <begin position="275"/>
        <end position="308"/>
    </location>
</feature>
<evidence type="ECO:0000256" key="6">
    <source>
        <dbReference type="ARBA" id="ARBA00059868"/>
    </source>
</evidence>
<organism evidence="13 14">
    <name type="scientific">Kluyveromyces lactis (strain ATCC 8585 / CBS 2359 / DSM 70799 / NBRC 1267 / NRRL Y-1140 / WM37)</name>
    <name type="common">Yeast</name>
    <name type="synonym">Candida sphaerica</name>
    <dbReference type="NCBI Taxonomy" id="284590"/>
    <lineage>
        <taxon>Eukaryota</taxon>
        <taxon>Fungi</taxon>
        <taxon>Dikarya</taxon>
        <taxon>Ascomycota</taxon>
        <taxon>Saccharomycotina</taxon>
        <taxon>Saccharomycetes</taxon>
        <taxon>Saccharomycetales</taxon>
        <taxon>Saccharomycetaceae</taxon>
        <taxon>Kluyveromyces</taxon>
    </lineage>
</organism>
<evidence type="ECO:0000256" key="4">
    <source>
        <dbReference type="ARBA" id="ARBA00023163"/>
    </source>
</evidence>
<accession>Q6CPQ0</accession>
<name>Q6CPQ0_KLULA</name>
<feature type="region of interest" description="Disordered" evidence="11">
    <location>
        <begin position="474"/>
        <end position="498"/>
    </location>
</feature>
<sequence length="770" mass="86253">MSEQKSEISAVKNQEHPDTEPKQEQEGESPNKRIHLDTRDGKEQPEKSGQEKKDDKSNGSNATEGTSNVKSEVQPTVQNSSTPQNPHFIHKLYSMLEDDDLKNLIWWSPSCDSFLIRPTERFSKALSAFFKHTNVASFVRQLNMYGFQKVSDHKSTWAANTDDSDEPSINLWEFKHSSGYFRKGDTESLKSIKRGSSKYHMSNNRKNSAPTASTFSGSGSQDSASWNEFPPPNRSHSYTSHDAAHIMPNPLYNTQDGLALYPTGANYPVNLVPSVDYYNSPQHHIKNKQQQQQQHQHQQQQQQQQSIDTNVHELHQSISGLRNEHSDLQHSYEMAVEELRATNIDMIKMLDIVQKTMVERIGSPLNEDGSVPRPRTPLSNATRKGSMLSPGSKPPAHTLKTNKEFNSDEQRASTMNELAKIRESIFARFQKFHETMQHSISVMDLKPQSFSSLQPNMNSSTLPSSVNLLQHQYNAFNGNAGPSPQSYHMNPRGSQSDQHVNLMMNPFERRISSTGSSKKRHMSVLMDPLAPAPPQQPLQAQIQLQPQQQPQQQSQQQSQQQQQQQQQQQPHQQQHQQQHQQLQANQNPQQAFTIAQGSSQPNVISYKPYYPYGTVPVSNFSGSQLYSNTPINSTPGHSSVPSEYGLAIEAQGNFVINGPQTPVNIIKPIPAKVPYTVLSDHTTPTGLGPLHGSATQLPQVLSQHQHQHPAFQPAHTLVQPQPISQPQSLSQPPQAPPSMNTSQFSVSKQPQHQSGSNSGLHSLLTHDSRN</sequence>
<dbReference type="FunFam" id="1.10.10.10:FF:000027">
    <property type="entry name" value="Heat shock transcription factor 1"/>
    <property type="match status" value="1"/>
</dbReference>
<dbReference type="InterPro" id="IPR000232">
    <property type="entry name" value="HSF_DNA-bd"/>
</dbReference>
<evidence type="ECO:0000256" key="3">
    <source>
        <dbReference type="ARBA" id="ARBA00023125"/>
    </source>
</evidence>
<evidence type="ECO:0000256" key="2">
    <source>
        <dbReference type="ARBA" id="ARBA00023015"/>
    </source>
</evidence>
<dbReference type="HOGENOM" id="CLU_362924_0_0_1"/>
<dbReference type="SUPFAM" id="SSF46785">
    <property type="entry name" value="Winged helix' DNA-binding domain"/>
    <property type="match status" value="1"/>
</dbReference>
<keyword evidence="14" id="KW-1185">Reference proteome</keyword>
<comment type="subcellular location">
    <subcellularLocation>
        <location evidence="1">Nucleus</location>
    </subcellularLocation>
</comment>
<dbReference type="KEGG" id="kla:KLLA0_E03191g"/>
<keyword evidence="3" id="KW-0238">DNA-binding</keyword>
<dbReference type="GO" id="GO:0005634">
    <property type="term" value="C:nucleus"/>
    <property type="evidence" value="ECO:0007669"/>
    <property type="project" value="UniProtKB-SubCell"/>
</dbReference>
<dbReference type="SMART" id="SM00415">
    <property type="entry name" value="HSF"/>
    <property type="match status" value="1"/>
</dbReference>
<dbReference type="InterPro" id="IPR036388">
    <property type="entry name" value="WH-like_DNA-bd_sf"/>
</dbReference>
<evidence type="ECO:0000259" key="12">
    <source>
        <dbReference type="SMART" id="SM00415"/>
    </source>
</evidence>
<evidence type="ECO:0000256" key="7">
    <source>
        <dbReference type="ARBA" id="ARBA00062447"/>
    </source>
</evidence>
<dbReference type="Gene3D" id="1.10.10.10">
    <property type="entry name" value="Winged helix-like DNA-binding domain superfamily/Winged helix DNA-binding domain"/>
    <property type="match status" value="1"/>
</dbReference>
<feature type="compositionally biased region" description="Polar residues" evidence="11">
    <location>
        <begin position="199"/>
        <end position="226"/>
    </location>
</feature>
<dbReference type="OMA" id="PYLMMNP"/>
<dbReference type="Proteomes" id="UP000000598">
    <property type="component" value="Chromosome E"/>
</dbReference>
<feature type="compositionally biased region" description="Low complexity" evidence="11">
    <location>
        <begin position="289"/>
        <end position="305"/>
    </location>
</feature>
<evidence type="ECO:0000256" key="11">
    <source>
        <dbReference type="SAM" id="MobiDB-lite"/>
    </source>
</evidence>
<evidence type="ECO:0000256" key="8">
    <source>
        <dbReference type="ARBA" id="ARBA00068818"/>
    </source>
</evidence>